<dbReference type="AlphaFoldDB" id="A0A4Y9JT85"/>
<sequence>MDYNTWALHQHLEAEYQAEMQTEREDAEFNRLESQLAKLLTQHGFEDVYDNITGSDVWVAALTQRAQQNLQSHCF</sequence>
<comment type="caution">
    <text evidence="1">The sequence shown here is derived from an EMBL/GenBank/DDBJ whole genome shotgun (WGS) entry which is preliminary data.</text>
</comment>
<name>A0A4Y9JT85_9PAST</name>
<dbReference type="EMBL" id="SPPA01000038">
    <property type="protein sequence ID" value="TFV07695.1"/>
    <property type="molecule type" value="Genomic_DNA"/>
</dbReference>
<dbReference type="Proteomes" id="UP000297396">
    <property type="component" value="Unassembled WGS sequence"/>
</dbReference>
<gene>
    <name evidence="1" type="ORF">E4T80_11935</name>
</gene>
<organism evidence="1 2">
    <name type="scientific">Muribacter muris</name>
    <dbReference type="NCBI Taxonomy" id="67855"/>
    <lineage>
        <taxon>Bacteria</taxon>
        <taxon>Pseudomonadati</taxon>
        <taxon>Pseudomonadota</taxon>
        <taxon>Gammaproteobacteria</taxon>
        <taxon>Pasteurellales</taxon>
        <taxon>Pasteurellaceae</taxon>
        <taxon>Muribacter</taxon>
    </lineage>
</organism>
<evidence type="ECO:0000313" key="2">
    <source>
        <dbReference type="Proteomes" id="UP000297396"/>
    </source>
</evidence>
<evidence type="ECO:0000313" key="1">
    <source>
        <dbReference type="EMBL" id="TFV07695.1"/>
    </source>
</evidence>
<dbReference type="RefSeq" id="WP_135058632.1">
    <property type="nucleotide sequence ID" value="NZ_JADGLC010000038.1"/>
</dbReference>
<protein>
    <submittedName>
        <fullName evidence="1">Uncharacterized protein</fullName>
    </submittedName>
</protein>
<reference evidence="1 2" key="1">
    <citation type="submission" date="2019-03" db="EMBL/GenBank/DDBJ databases">
        <title>Diversity of the mouse oral microbiome.</title>
        <authorList>
            <person name="Joseph S."/>
            <person name="Aduse-Opoku J."/>
            <person name="Curtis M."/>
            <person name="Wade W."/>
            <person name="Hashim A."/>
        </authorList>
    </citation>
    <scope>NUCLEOTIDE SEQUENCE [LARGE SCALE GENOMIC DNA]</scope>
    <source>
        <strain evidence="1 2">WT12</strain>
    </source>
</reference>
<proteinExistence type="predicted"/>
<accession>A0A4Y9JT85</accession>